<evidence type="ECO:0000256" key="2">
    <source>
        <dbReference type="ARBA" id="ARBA00022741"/>
    </source>
</evidence>
<comment type="similarity">
    <text evidence="1">Belongs to the GSP E family.</text>
</comment>
<organism evidence="5 6">
    <name type="scientific">Aliivibrio fischeri (strain MJ11)</name>
    <name type="common">Vibrio fischeri</name>
    <dbReference type="NCBI Taxonomy" id="388396"/>
    <lineage>
        <taxon>Bacteria</taxon>
        <taxon>Pseudomonadati</taxon>
        <taxon>Pseudomonadota</taxon>
        <taxon>Gammaproteobacteria</taxon>
        <taxon>Vibrionales</taxon>
        <taxon>Vibrionaceae</taxon>
        <taxon>Aliivibrio</taxon>
    </lineage>
</organism>
<reference evidence="6" key="1">
    <citation type="submission" date="2008-08" db="EMBL/GenBank/DDBJ databases">
        <title>Complete sequence of Vibrio fischeri strain MJ11.</title>
        <authorList>
            <person name="Mandel M.J."/>
            <person name="Stabb E.V."/>
            <person name="Ruby E.G."/>
            <person name="Ferriera S."/>
            <person name="Johnson J."/>
            <person name="Kravitz S."/>
            <person name="Beeson K."/>
            <person name="Sutton G."/>
            <person name="Rogers Y.-H."/>
            <person name="Friedman R."/>
            <person name="Frazier M."/>
            <person name="Venter J.C."/>
        </authorList>
    </citation>
    <scope>NUCLEOTIDE SEQUENCE [LARGE SCALE GENOMIC DNA]</scope>
    <source>
        <strain evidence="6">MJ11</strain>
        <plasmid evidence="6">Plasmid pMJ100</plasmid>
    </source>
</reference>
<dbReference type="Pfam" id="PF00437">
    <property type="entry name" value="T2SSE"/>
    <property type="match status" value="1"/>
</dbReference>
<dbReference type="GO" id="GO:0016887">
    <property type="term" value="F:ATP hydrolysis activity"/>
    <property type="evidence" value="ECO:0007669"/>
    <property type="project" value="TreeGrafter"/>
</dbReference>
<dbReference type="InterPro" id="IPR001482">
    <property type="entry name" value="T2SS/T4SS_dom"/>
</dbReference>
<evidence type="ECO:0000259" key="4">
    <source>
        <dbReference type="Pfam" id="PF00437"/>
    </source>
</evidence>
<reference evidence="5 6" key="2">
    <citation type="journal article" date="2009" name="Nature">
        <title>A single regulatory gene is sufficient to alter bacterial host range.</title>
        <authorList>
            <person name="Mandel M.J."/>
            <person name="Wollenberg M.S."/>
            <person name="Stabb E.V."/>
            <person name="Visick K.L."/>
            <person name="Ruby E.G."/>
        </authorList>
    </citation>
    <scope>NUCLEOTIDE SEQUENCE [LARGE SCALE GENOMIC DNA]</scope>
    <source>
        <strain evidence="5 6">MJ11</strain>
        <plasmid evidence="6">Plasmid pMJ100</plasmid>
    </source>
</reference>
<dbReference type="HOGENOM" id="CLU_478117_0_0_6"/>
<dbReference type="KEGG" id="vfm:VFMJ11_B0112"/>
<dbReference type="Gene3D" id="3.30.450.90">
    <property type="match status" value="1"/>
</dbReference>
<keyword evidence="5" id="KW-0614">Plasmid</keyword>
<dbReference type="Proteomes" id="UP000001857">
    <property type="component" value="Plasmid pMJ100"/>
</dbReference>
<evidence type="ECO:0000256" key="3">
    <source>
        <dbReference type="ARBA" id="ARBA00022840"/>
    </source>
</evidence>
<keyword evidence="3 5" id="KW-0067">ATP-binding</keyword>
<accession>B5EW55</accession>
<dbReference type="GO" id="GO:0005524">
    <property type="term" value="F:ATP binding"/>
    <property type="evidence" value="ECO:0007669"/>
    <property type="project" value="UniProtKB-KW"/>
</dbReference>
<sequence>MPNTTITSLDDFGVITSVFNAEELGFGRDINSQGAVVVCNSQNKSIVYALIDEEIEGKSDDEKIWLAPFFDAGRKKVLEPNQEHYTNCEFKKKFVSKDIIKNACEQHGSNSKTKDDTNNKKINEIEKMLLDSDNLGASDIHISGDKNHSFIKFRINGELQLYGTERNQNEVYSLISVLYSNMAATDGSIEGEQFNELEQADAVLYRDIQDKRFGLRITTHPTTREKKQFYMVCRCLGDQKEYAKKIPFEELGFIFDQPKKIKEALRSRGMVLTIGETNSGKSVSQQNYLMEIRDDANNTTSIYAMENPIERQLKGIIQFNVIESGSRSETGNEKQSEALMKYFMRADPNTLALAEIRDFMSVDAAQKLAQTGHKVFATLHCESPFDVVERMVGLGAKQATLANSQILGAVISQKLLKKICPTCSYDINSIPDINEDQMIALEQICNMGLGHKIKDIKFRNKAPIACKNPKCTNGLIGRKLIAEVVNLNSELLQIMASGNKEKALVEWLKTGNITKHDVALNALFKGEVEIEDIITDIGNLDSTYNIRNTYNINNPSQIYV</sequence>
<geneLocation type="plasmid" evidence="5 6">
    <name>pMJ100</name>
</geneLocation>
<evidence type="ECO:0000256" key="1">
    <source>
        <dbReference type="ARBA" id="ARBA00006611"/>
    </source>
</evidence>
<dbReference type="AlphaFoldDB" id="B5EW55"/>
<dbReference type="InterPro" id="IPR027417">
    <property type="entry name" value="P-loop_NTPase"/>
</dbReference>
<protein>
    <submittedName>
        <fullName evidence="5">ATP-binding protein, putative</fullName>
    </submittedName>
</protein>
<dbReference type="EMBL" id="CP001134">
    <property type="protein sequence ID" value="ACH64681.1"/>
    <property type="molecule type" value="Genomic_DNA"/>
</dbReference>
<evidence type="ECO:0000313" key="5">
    <source>
        <dbReference type="EMBL" id="ACH64681.1"/>
    </source>
</evidence>
<dbReference type="PANTHER" id="PTHR30258:SF1">
    <property type="entry name" value="PROTEIN TRANSPORT PROTEIN HOFB HOMOLOG"/>
    <property type="match status" value="1"/>
</dbReference>
<dbReference type="SUPFAM" id="SSF52540">
    <property type="entry name" value="P-loop containing nucleoside triphosphate hydrolases"/>
    <property type="match status" value="1"/>
</dbReference>
<dbReference type="GO" id="GO:0005886">
    <property type="term" value="C:plasma membrane"/>
    <property type="evidence" value="ECO:0007669"/>
    <property type="project" value="TreeGrafter"/>
</dbReference>
<dbReference type="PANTHER" id="PTHR30258">
    <property type="entry name" value="TYPE II SECRETION SYSTEM PROTEIN GSPE-RELATED"/>
    <property type="match status" value="1"/>
</dbReference>
<keyword evidence="2" id="KW-0547">Nucleotide-binding</keyword>
<dbReference type="RefSeq" id="WP_012534464.1">
    <property type="nucleotide sequence ID" value="NC_011185.1"/>
</dbReference>
<name>B5EW55_ALIFM</name>
<dbReference type="Gene3D" id="3.40.50.300">
    <property type="entry name" value="P-loop containing nucleotide triphosphate hydrolases"/>
    <property type="match status" value="1"/>
</dbReference>
<gene>
    <name evidence="5" type="ordered locus">VFMJ11_B0112</name>
</gene>
<feature type="domain" description="Bacterial type II secretion system protein E" evidence="4">
    <location>
        <begin position="121"/>
        <end position="533"/>
    </location>
</feature>
<proteinExistence type="inferred from homology"/>
<evidence type="ECO:0000313" key="6">
    <source>
        <dbReference type="Proteomes" id="UP000001857"/>
    </source>
</evidence>